<dbReference type="EMBL" id="LXQA010347114">
    <property type="protein sequence ID" value="MCI45676.1"/>
    <property type="molecule type" value="Genomic_DNA"/>
</dbReference>
<accession>A0A392SCU3</accession>
<reference evidence="2 3" key="1">
    <citation type="journal article" date="2018" name="Front. Plant Sci.">
        <title>Red Clover (Trifolium pratense) and Zigzag Clover (T. medium) - A Picture of Genomic Similarities and Differences.</title>
        <authorList>
            <person name="Dluhosova J."/>
            <person name="Istvanek J."/>
            <person name="Nedelnik J."/>
            <person name="Repkova J."/>
        </authorList>
    </citation>
    <scope>NUCLEOTIDE SEQUENCE [LARGE SCALE GENOMIC DNA]</scope>
    <source>
        <strain evidence="3">cv. 10/8</strain>
        <tissue evidence="2">Leaf</tissue>
    </source>
</reference>
<name>A0A392SCU3_9FABA</name>
<evidence type="ECO:0000256" key="1">
    <source>
        <dbReference type="SAM" id="MobiDB-lite"/>
    </source>
</evidence>
<protein>
    <submittedName>
        <fullName evidence="2">Bromo-adjacent-like (BAH) domain protein</fullName>
    </submittedName>
</protein>
<dbReference type="Gene3D" id="2.30.30.490">
    <property type="match status" value="1"/>
</dbReference>
<feature type="non-terminal residue" evidence="2">
    <location>
        <position position="75"/>
    </location>
</feature>
<dbReference type="PANTHER" id="PTHR46871:SF1">
    <property type="entry name" value="BROMO-ADJACENT HOMOLOGY (BAH) DOMAIN-CONTAINING PROTEIN"/>
    <property type="match status" value="1"/>
</dbReference>
<sequence>DSDDDGEKEEGKKEPPQTPDDAKPIGDPIRVSGKGRGRKRHYESFEFDGNQYSLEDPVMLVPEDKEQKPYVAIIK</sequence>
<feature type="region of interest" description="Disordered" evidence="1">
    <location>
        <begin position="1"/>
        <end position="38"/>
    </location>
</feature>
<proteinExistence type="predicted"/>
<feature type="non-terminal residue" evidence="2">
    <location>
        <position position="1"/>
    </location>
</feature>
<organism evidence="2 3">
    <name type="scientific">Trifolium medium</name>
    <dbReference type="NCBI Taxonomy" id="97028"/>
    <lineage>
        <taxon>Eukaryota</taxon>
        <taxon>Viridiplantae</taxon>
        <taxon>Streptophyta</taxon>
        <taxon>Embryophyta</taxon>
        <taxon>Tracheophyta</taxon>
        <taxon>Spermatophyta</taxon>
        <taxon>Magnoliopsida</taxon>
        <taxon>eudicotyledons</taxon>
        <taxon>Gunneridae</taxon>
        <taxon>Pentapetalae</taxon>
        <taxon>rosids</taxon>
        <taxon>fabids</taxon>
        <taxon>Fabales</taxon>
        <taxon>Fabaceae</taxon>
        <taxon>Papilionoideae</taxon>
        <taxon>50 kb inversion clade</taxon>
        <taxon>NPAAA clade</taxon>
        <taxon>Hologalegina</taxon>
        <taxon>IRL clade</taxon>
        <taxon>Trifolieae</taxon>
        <taxon>Trifolium</taxon>
    </lineage>
</organism>
<dbReference type="InterPro" id="IPR043151">
    <property type="entry name" value="BAH_sf"/>
</dbReference>
<keyword evidence="3" id="KW-1185">Reference proteome</keyword>
<feature type="compositionally biased region" description="Basic and acidic residues" evidence="1">
    <location>
        <begin position="9"/>
        <end position="24"/>
    </location>
</feature>
<dbReference type="PANTHER" id="PTHR46871">
    <property type="entry name" value="BROMO-ADJACENT HOMOLOGY (BAH) DOMAIN-CONTAINING PROTEIN"/>
    <property type="match status" value="1"/>
</dbReference>
<evidence type="ECO:0000313" key="2">
    <source>
        <dbReference type="EMBL" id="MCI45676.1"/>
    </source>
</evidence>
<dbReference type="AlphaFoldDB" id="A0A392SCU3"/>
<dbReference type="Proteomes" id="UP000265520">
    <property type="component" value="Unassembled WGS sequence"/>
</dbReference>
<comment type="caution">
    <text evidence="2">The sequence shown here is derived from an EMBL/GenBank/DDBJ whole genome shotgun (WGS) entry which is preliminary data.</text>
</comment>
<evidence type="ECO:0000313" key="3">
    <source>
        <dbReference type="Proteomes" id="UP000265520"/>
    </source>
</evidence>